<dbReference type="Proteomes" id="UP000324585">
    <property type="component" value="Unassembled WGS sequence"/>
</dbReference>
<organism evidence="4 5">
    <name type="scientific">Porphyridium purpureum</name>
    <name type="common">Red alga</name>
    <name type="synonym">Porphyridium cruentum</name>
    <dbReference type="NCBI Taxonomy" id="35688"/>
    <lineage>
        <taxon>Eukaryota</taxon>
        <taxon>Rhodophyta</taxon>
        <taxon>Bangiophyceae</taxon>
        <taxon>Porphyridiales</taxon>
        <taxon>Porphyridiaceae</taxon>
        <taxon>Porphyridium</taxon>
    </lineage>
</organism>
<sequence>MNHREYSAGSDGVQCRQRWGTAELARGRVRGGAAAAGRGERSARRVEAFGWGWGARQWVVRRVAMPPCVPGSMVAARRAGFMVCVRVGMARAPGRSMVSSCSRCVCGLGAGGSAGVYRLAEKHVMVGLHGRRSVQRGVLGPLLRQNARGRRFAVFVEMDAGSLGGRAKAKRGKGNVSWRGSAGSAWSRCMGSLADGESAGGTDSGRNESDAERIDGEAMASGAGEEQTSPDATEDPRPADSAKTDAILAQFNDLVESMWDTDDELDDDEDDADGDQLVEKQRKPEPKPTRYDAEGKMMRVLESLLEPLSIGISRSITHCPGCGSEFQTKDATLPGFILERILEEASRGSQTSELMEKPILGGEAQNATDTDSAGTSTKKKVWEEPDFDIENVIVDKADLLDPLPPKRIREPRDPTQIVCQRCHTLKNRRAVDVDLRVTYPSTRRALLRHEQSIKESASSKLVDSSIDSSQEAHVDTTRELRPATLTPESFRKTLRELQKLRCVVVYLVDVFDFHGTFLTDLAQMIGNNTPVVLAVNKIDLLPPKFVPARVARWVREECKDLGLHRVESIHLISCRSGLGVRPLISDALKLSQRYRGDVYVVGAANVGKSSFINMLLKTYKNSKQANQPELSKEQKQKRPQQLTTSFLPGTTLGRVKIELKAAYGSLFDTPGIIVKHQLTNMLTMEELAAVVPQKKMSVTTLRVPPGKSMYVGALARMDNLEGRPYYITAFFSSLVKIHLGPTEGADDFTRRHVGGLLFPPYSAERLEELGEWDSKVVTVEGGGSWKTAFLDVVFSGLGWISLTGCDPARFRVATPKGVGIFTREPLMPFEVMEGVSTYTGSHTVNRKKNKPGRKRKSNRGSDPF</sequence>
<dbReference type="GO" id="GO:0005525">
    <property type="term" value="F:GTP binding"/>
    <property type="evidence" value="ECO:0007669"/>
    <property type="project" value="InterPro"/>
</dbReference>
<dbReference type="Pfam" id="PF01926">
    <property type="entry name" value="MMR_HSR1"/>
    <property type="match status" value="1"/>
</dbReference>
<dbReference type="OrthoDB" id="1696305at2759"/>
<dbReference type="InterPro" id="IPR050896">
    <property type="entry name" value="Mito_lipid_metab_GTPase"/>
</dbReference>
<gene>
    <name evidence="4" type="ORF">FVE85_4410</name>
</gene>
<evidence type="ECO:0000313" key="5">
    <source>
        <dbReference type="Proteomes" id="UP000324585"/>
    </source>
</evidence>
<dbReference type="InterPro" id="IPR027417">
    <property type="entry name" value="P-loop_NTPase"/>
</dbReference>
<evidence type="ECO:0000259" key="2">
    <source>
        <dbReference type="Pfam" id="PF01926"/>
    </source>
</evidence>
<feature type="domain" description="G" evidence="2">
    <location>
        <begin position="598"/>
        <end position="682"/>
    </location>
</feature>
<dbReference type="InterPro" id="IPR006073">
    <property type="entry name" value="GTP-bd"/>
</dbReference>
<proteinExistence type="predicted"/>
<feature type="region of interest" description="Disordered" evidence="1">
    <location>
        <begin position="262"/>
        <end position="291"/>
    </location>
</feature>
<keyword evidence="5" id="KW-1185">Reference proteome</keyword>
<dbReference type="EMBL" id="VRMN01000019">
    <property type="protein sequence ID" value="KAA8490779.1"/>
    <property type="molecule type" value="Genomic_DNA"/>
</dbReference>
<name>A0A5J4YH92_PORPP</name>
<dbReference type="Pfam" id="PF21516">
    <property type="entry name" value="YqeH-like_C"/>
    <property type="match status" value="1"/>
</dbReference>
<dbReference type="Gene3D" id="3.40.50.300">
    <property type="entry name" value="P-loop containing nucleotide triphosphate hydrolases"/>
    <property type="match status" value="1"/>
</dbReference>
<feature type="region of interest" description="Disordered" evidence="1">
    <location>
        <begin position="193"/>
        <end position="241"/>
    </location>
</feature>
<feature type="compositionally biased region" description="Basic and acidic residues" evidence="1">
    <location>
        <begin position="277"/>
        <end position="291"/>
    </location>
</feature>
<dbReference type="AlphaFoldDB" id="A0A5J4YH92"/>
<dbReference type="CDD" id="cd01855">
    <property type="entry name" value="YqeH"/>
    <property type="match status" value="1"/>
</dbReference>
<feature type="compositionally biased region" description="Basic and acidic residues" evidence="1">
    <location>
        <begin position="205"/>
        <end position="216"/>
    </location>
</feature>
<protein>
    <submittedName>
        <fullName evidence="4">Protein YqeH</fullName>
    </submittedName>
</protein>
<feature type="region of interest" description="Disordered" evidence="1">
    <location>
        <begin position="840"/>
        <end position="864"/>
    </location>
</feature>
<dbReference type="SUPFAM" id="SSF52540">
    <property type="entry name" value="P-loop containing nucleoside triphosphate hydrolases"/>
    <property type="match status" value="1"/>
</dbReference>
<reference evidence="5" key="1">
    <citation type="journal article" date="2019" name="Nat. Commun.">
        <title>Expansion of phycobilisome linker gene families in mesophilic red algae.</title>
        <authorList>
            <person name="Lee J."/>
            <person name="Kim D."/>
            <person name="Bhattacharya D."/>
            <person name="Yoon H.S."/>
        </authorList>
    </citation>
    <scope>NUCLEOTIDE SEQUENCE [LARGE SCALE GENOMIC DNA]</scope>
    <source>
        <strain evidence="5">CCMP 1328</strain>
    </source>
</reference>
<feature type="compositionally biased region" description="Basic residues" evidence="1">
    <location>
        <begin position="844"/>
        <end position="858"/>
    </location>
</feature>
<feature type="domain" description="NOA1/YqeH-like C-terminal" evidence="3">
    <location>
        <begin position="727"/>
        <end position="825"/>
    </location>
</feature>
<evidence type="ECO:0000259" key="3">
    <source>
        <dbReference type="Pfam" id="PF21516"/>
    </source>
</evidence>
<dbReference type="InterPro" id="IPR048422">
    <property type="entry name" value="NOA1/YqeH-like_C"/>
</dbReference>
<evidence type="ECO:0000256" key="1">
    <source>
        <dbReference type="SAM" id="MobiDB-lite"/>
    </source>
</evidence>
<dbReference type="PANTHER" id="PTHR46434">
    <property type="entry name" value="GENETIC INTERACTOR OF PROHIBITINS 3, MITOCHONDRIAL"/>
    <property type="match status" value="1"/>
</dbReference>
<comment type="caution">
    <text evidence="4">The sequence shown here is derived from an EMBL/GenBank/DDBJ whole genome shotgun (WGS) entry which is preliminary data.</text>
</comment>
<feature type="compositionally biased region" description="Acidic residues" evidence="1">
    <location>
        <begin position="262"/>
        <end position="276"/>
    </location>
</feature>
<dbReference type="GO" id="GO:0005739">
    <property type="term" value="C:mitochondrion"/>
    <property type="evidence" value="ECO:0007669"/>
    <property type="project" value="TreeGrafter"/>
</dbReference>
<accession>A0A5J4YH92</accession>
<evidence type="ECO:0000313" key="4">
    <source>
        <dbReference type="EMBL" id="KAA8490779.1"/>
    </source>
</evidence>
<dbReference type="PANTHER" id="PTHR46434:SF1">
    <property type="entry name" value="GENETIC INTERACTOR OF PROHIBITINS 3, MITOCHONDRIAL"/>
    <property type="match status" value="1"/>
</dbReference>